<keyword evidence="2" id="KW-1133">Transmembrane helix</keyword>
<evidence type="ECO:0000256" key="2">
    <source>
        <dbReference type="SAM" id="Phobius"/>
    </source>
</evidence>
<gene>
    <name evidence="4" type="ORF">CVIRNUC_010831</name>
</gene>
<dbReference type="EMBL" id="CAUYUE010000017">
    <property type="protein sequence ID" value="CAK0787609.1"/>
    <property type="molecule type" value="Genomic_DNA"/>
</dbReference>
<evidence type="ECO:0000256" key="1">
    <source>
        <dbReference type="SAM" id="MobiDB-lite"/>
    </source>
</evidence>
<dbReference type="Gene3D" id="3.90.1300.10">
    <property type="entry name" value="Amidase signature (AS) domain"/>
    <property type="match status" value="1"/>
</dbReference>
<accession>A0AAV1INN2</accession>
<keyword evidence="2" id="KW-0472">Membrane</keyword>
<dbReference type="InterPro" id="IPR036928">
    <property type="entry name" value="AS_sf"/>
</dbReference>
<comment type="caution">
    <text evidence="4">The sequence shown here is derived from an EMBL/GenBank/DDBJ whole genome shotgun (WGS) entry which is preliminary data.</text>
</comment>
<feature type="region of interest" description="Disordered" evidence="1">
    <location>
        <begin position="605"/>
        <end position="632"/>
    </location>
</feature>
<feature type="domain" description="Amidase" evidence="3">
    <location>
        <begin position="502"/>
        <end position="588"/>
    </location>
</feature>
<protein>
    <recommendedName>
        <fullName evidence="3">Amidase domain-containing protein</fullName>
    </recommendedName>
</protein>
<feature type="transmembrane region" description="Helical" evidence="2">
    <location>
        <begin position="21"/>
        <end position="41"/>
    </location>
</feature>
<dbReference type="Pfam" id="PF01425">
    <property type="entry name" value="Amidase"/>
    <property type="match status" value="2"/>
</dbReference>
<reference evidence="4 5" key="1">
    <citation type="submission" date="2023-10" db="EMBL/GenBank/DDBJ databases">
        <authorList>
            <person name="Maclean D."/>
            <person name="Macfadyen A."/>
        </authorList>
    </citation>
    <scope>NUCLEOTIDE SEQUENCE [LARGE SCALE GENOMIC DNA]</scope>
</reference>
<evidence type="ECO:0000313" key="5">
    <source>
        <dbReference type="Proteomes" id="UP001314263"/>
    </source>
</evidence>
<dbReference type="PANTHER" id="PTHR42678">
    <property type="entry name" value="AMIDASE"/>
    <property type="match status" value="1"/>
</dbReference>
<evidence type="ECO:0000259" key="3">
    <source>
        <dbReference type="Pfam" id="PF01425"/>
    </source>
</evidence>
<evidence type="ECO:0000313" key="4">
    <source>
        <dbReference type="EMBL" id="CAK0787609.1"/>
    </source>
</evidence>
<name>A0AAV1INN2_9CHLO</name>
<keyword evidence="2" id="KW-0812">Transmembrane</keyword>
<dbReference type="PANTHER" id="PTHR42678:SF34">
    <property type="entry name" value="OS04G0183300 PROTEIN"/>
    <property type="match status" value="1"/>
</dbReference>
<keyword evidence="5" id="KW-1185">Reference proteome</keyword>
<feature type="domain" description="Amidase" evidence="3">
    <location>
        <begin position="107"/>
        <end position="391"/>
    </location>
</feature>
<proteinExistence type="predicted"/>
<dbReference type="AlphaFoldDB" id="A0AAV1INN2"/>
<dbReference type="SUPFAM" id="SSF75304">
    <property type="entry name" value="Amidase signature (AS) enzymes"/>
    <property type="match status" value="1"/>
</dbReference>
<dbReference type="Proteomes" id="UP001314263">
    <property type="component" value="Unassembled WGS sequence"/>
</dbReference>
<organism evidence="4 5">
    <name type="scientific">Coccomyxa viridis</name>
    <dbReference type="NCBI Taxonomy" id="1274662"/>
    <lineage>
        <taxon>Eukaryota</taxon>
        <taxon>Viridiplantae</taxon>
        <taxon>Chlorophyta</taxon>
        <taxon>core chlorophytes</taxon>
        <taxon>Trebouxiophyceae</taxon>
        <taxon>Trebouxiophyceae incertae sedis</taxon>
        <taxon>Coccomyxaceae</taxon>
        <taxon>Coccomyxa</taxon>
    </lineage>
</organism>
<dbReference type="InterPro" id="IPR023631">
    <property type="entry name" value="Amidase_dom"/>
</dbReference>
<sequence length="632" mass="67041">MRWGRWPCRQHGALELRCQSGAMASWTLVQILVALLGVYLVGAQNSSYYATGGSGFMLMSNYTTDAISVATAGAMCYNGAPSYPVVEATISSIHQAMLGGRLTCSQLVGEYLQRIQAYDKPTGLNTYRLIAPDLSQVAAQKDAQLSQARATNQALPALFCVPFIVKDNFDTAGMAATAGAVALLDNYPAQDAQQVAKLKAAGAVLLGKGNMGEWAFSPTLSLSSVAGAVRNPYDLDRTPAGSSGGPSAAVAANLALVGLGTDTGNSVRGPASHCNLVGMRPTLGLTSRSGIIPLDNTSDIAGPIARTVEDVARMLEALVGVDPSDPLTGLSKFLGSAPANYTGQLSRDALKGARIGVMRQTINTNNADGDVMMLFGNALTMLQQQGATLVDPFVISGNSLGAKDWDGRSNQWYTGSGDSGHWEDINCGAHFKYDLNNYLNTAGTKYRNVQDIANQGLYHPSVNLSIAARVIVNYTPQDYPTDAQRSNGFICGCTNYYNNPCRAEFRKRLIESMNNQNVDVIVFPTWSNPPRLIGDYYSCDGNNSPQIAPPTGAPAITVPMGYARDVSQSGLPAGLQFLARPWDEGRLLRIAYAYEQATQFRLPPPIFPECSSSPGPSAAPYTSPKPGSGIAG</sequence>